<feature type="active site" description="Charge relay system" evidence="5">
    <location>
        <position position="215"/>
    </location>
</feature>
<comment type="similarity">
    <text evidence="1 5 6">Belongs to the peptidase S8 family.</text>
</comment>
<dbReference type="InterPro" id="IPR050131">
    <property type="entry name" value="Peptidase_S8_subtilisin-like"/>
</dbReference>
<dbReference type="InterPro" id="IPR015500">
    <property type="entry name" value="Peptidase_S8_subtilisin-rel"/>
</dbReference>
<feature type="domain" description="Peptidase S8/S53" evidence="8">
    <location>
        <begin position="206"/>
        <end position="461"/>
    </location>
</feature>
<dbReference type="EMBL" id="BOMN01000067">
    <property type="protein sequence ID" value="GIE22213.1"/>
    <property type="molecule type" value="Genomic_DNA"/>
</dbReference>
<evidence type="ECO:0000256" key="1">
    <source>
        <dbReference type="ARBA" id="ARBA00011073"/>
    </source>
</evidence>
<dbReference type="InterPro" id="IPR022398">
    <property type="entry name" value="Peptidase_S8_His-AS"/>
</dbReference>
<keyword evidence="2 5" id="KW-0645">Protease</keyword>
<comment type="caution">
    <text evidence="9">The sequence shown here is derived from an EMBL/GenBank/DDBJ whole genome shotgun (WGS) entry which is preliminary data.</text>
</comment>
<dbReference type="PROSITE" id="PS00136">
    <property type="entry name" value="SUBTILASE_ASP"/>
    <property type="match status" value="1"/>
</dbReference>
<dbReference type="PROSITE" id="PS51892">
    <property type="entry name" value="SUBTILASE"/>
    <property type="match status" value="1"/>
</dbReference>
<organism evidence="9 10">
    <name type="scientific">Winogradskya humida</name>
    <dbReference type="NCBI Taxonomy" id="113566"/>
    <lineage>
        <taxon>Bacteria</taxon>
        <taxon>Bacillati</taxon>
        <taxon>Actinomycetota</taxon>
        <taxon>Actinomycetes</taxon>
        <taxon>Micromonosporales</taxon>
        <taxon>Micromonosporaceae</taxon>
        <taxon>Winogradskya</taxon>
    </lineage>
</organism>
<dbReference type="InterPro" id="IPR036852">
    <property type="entry name" value="Peptidase_S8/S53_dom_sf"/>
</dbReference>
<dbReference type="Proteomes" id="UP000603200">
    <property type="component" value="Unassembled WGS sequence"/>
</dbReference>
<gene>
    <name evidence="9" type="ORF">Ahu01nite_053150</name>
</gene>
<keyword evidence="4 5" id="KW-0720">Serine protease</keyword>
<accession>A0ABQ3ZUG8</accession>
<dbReference type="PROSITE" id="PS00137">
    <property type="entry name" value="SUBTILASE_HIS"/>
    <property type="match status" value="1"/>
</dbReference>
<protein>
    <submittedName>
        <fullName evidence="9">Peptidase</fullName>
    </submittedName>
</protein>
<evidence type="ECO:0000256" key="4">
    <source>
        <dbReference type="ARBA" id="ARBA00022825"/>
    </source>
</evidence>
<evidence type="ECO:0000313" key="9">
    <source>
        <dbReference type="EMBL" id="GIE22213.1"/>
    </source>
</evidence>
<dbReference type="PRINTS" id="PR00723">
    <property type="entry name" value="SUBTILISIN"/>
</dbReference>
<keyword evidence="10" id="KW-1185">Reference proteome</keyword>
<dbReference type="InterPro" id="IPR000209">
    <property type="entry name" value="Peptidase_S8/S53_dom"/>
</dbReference>
<keyword evidence="7" id="KW-0732">Signal</keyword>
<dbReference type="InterPro" id="IPR023827">
    <property type="entry name" value="Peptidase_S8_Asp-AS"/>
</dbReference>
<dbReference type="InterPro" id="IPR023828">
    <property type="entry name" value="Peptidase_S8_Ser-AS"/>
</dbReference>
<evidence type="ECO:0000313" key="10">
    <source>
        <dbReference type="Proteomes" id="UP000603200"/>
    </source>
</evidence>
<dbReference type="Gene3D" id="3.40.50.200">
    <property type="entry name" value="Peptidase S8/S53 domain"/>
    <property type="match status" value="1"/>
</dbReference>
<keyword evidence="3 5" id="KW-0378">Hydrolase</keyword>
<sequence length="1164" mass="120790">MLGRLLAGVLIGAAAIPVPAVAAGASAVGEKDEASVQAQSITLITGDVVRLAPVEGGKFAASVTPAAGREGISFHTFEGDGGIRVVPSDAVPLISDGRVDAELFDVEHLIADGFGDASSATLPLIVKGGGTAGLRTSGASPDISSIGATAVKPVKSSLAEFWKSQNGQARLSSATQIFLDGKVKTALDKSTAQIGAPTAWQQGLDGRGVKVAILDTGIDATHPDLAGKIAGTANFSSSPDVVDRFGHGTHVASTIAGSGAASGGSRKGVAYGSELLIGKVLGDDGTGYESEIIAGMQWAVGSGAKVVNMSLGGGATDGLDPMSLAVNEISEASGALFVVAAGNEGADSSVGTPGAATDALTVGAVDRTDQIASFSSRGPRLGDLGLKPEITAPGVDIVAARAAGTTMGEPVDEFYTAASGTSMATPHVAGAAAIVAQQHPDWSGAKIKEALVSTAKTTTGPDVYAQGAGRVDLARVTTQAVTGTPIADYGVHTKGTAPTTGSKTITYSNTAATPVTLKLTAPAAVKLSAATVTVPAKATATVTATIDFAAQKPGKISGWISATATGITVTTAVGAVLDGPSHKVTVKAVNRSGQPTTVPVLDLRGDDSRFDTLGWLTPAGATYELQEGTYLLDALIEDGAPLDEQVTFVTIPELKVDKDITVLVDARKGTPITIETPKPAEQQTVLSYYIHRTTGTGRSISHGVMHFSTVQQVNVSPTKKVAEGSFEFSSRWQLVAPRVQTKVPGVSEPVDANLVGESPWFDGTKKFPLVKWGTKDVRGKAVLIPGSWETDENEQVIAAAKAGAAVALVVRPADRSAWTVFNPTIVERLPIVALAVAYDDGQRLLKKAPSTLDLTLTTSSPYLYDVLQVSKDRIPEKVVYKVTTANSMRITSSYADNGGFDWVREQRFGWRPWQTVAWNDTSRPVRTPSTREEWVSAGDSVWRHAVTHEYPWNTEGPLLDGFRGATTSYKAGTKSEKWGGAVVRPANIGSYRSGDVLHLQVPEFVDSDGHYEFATYGDNATGTLSRDGKQIADLAGGVGDVTTTAGQATYKLKVGTARSNEDWVYGTRTESEWTFTSKSEGDLPLLGVNYTPQPLGVKLAFSAKLKSLKVEVSTNDGAGWSRAVVIGTTAVVLPGRTPVSLRVTAEDTAGNALTQTVIRAYGRS</sequence>
<proteinExistence type="inferred from homology"/>
<dbReference type="PANTHER" id="PTHR43806">
    <property type="entry name" value="PEPTIDASE S8"/>
    <property type="match status" value="1"/>
</dbReference>
<dbReference type="PROSITE" id="PS00138">
    <property type="entry name" value="SUBTILASE_SER"/>
    <property type="match status" value="1"/>
</dbReference>
<dbReference type="Pfam" id="PF00082">
    <property type="entry name" value="Peptidase_S8"/>
    <property type="match status" value="1"/>
</dbReference>
<reference evidence="9 10" key="1">
    <citation type="submission" date="2021-01" db="EMBL/GenBank/DDBJ databases">
        <title>Whole genome shotgun sequence of Actinoplanes humidus NBRC 14915.</title>
        <authorList>
            <person name="Komaki H."/>
            <person name="Tamura T."/>
        </authorList>
    </citation>
    <scope>NUCLEOTIDE SEQUENCE [LARGE SCALE GENOMIC DNA]</scope>
    <source>
        <strain evidence="9 10">NBRC 14915</strain>
    </source>
</reference>
<feature type="active site" description="Charge relay system" evidence="5">
    <location>
        <position position="422"/>
    </location>
</feature>
<evidence type="ECO:0000256" key="6">
    <source>
        <dbReference type="RuleBase" id="RU003355"/>
    </source>
</evidence>
<evidence type="ECO:0000259" key="8">
    <source>
        <dbReference type="Pfam" id="PF00082"/>
    </source>
</evidence>
<dbReference type="Gene3D" id="3.50.30.30">
    <property type="match status" value="1"/>
</dbReference>
<dbReference type="PANTHER" id="PTHR43806:SF65">
    <property type="entry name" value="SERINE PROTEASE APRX"/>
    <property type="match status" value="1"/>
</dbReference>
<evidence type="ECO:0000256" key="7">
    <source>
        <dbReference type="SAM" id="SignalP"/>
    </source>
</evidence>
<dbReference type="SUPFAM" id="SSF52743">
    <property type="entry name" value="Subtilisin-like"/>
    <property type="match status" value="1"/>
</dbReference>
<feature type="active site" description="Charge relay system" evidence="5">
    <location>
        <position position="247"/>
    </location>
</feature>
<name>A0ABQ3ZUG8_9ACTN</name>
<feature type="chain" id="PRO_5045396006" evidence="7">
    <location>
        <begin position="23"/>
        <end position="1164"/>
    </location>
</feature>
<feature type="signal peptide" evidence="7">
    <location>
        <begin position="1"/>
        <end position="22"/>
    </location>
</feature>
<evidence type="ECO:0000256" key="3">
    <source>
        <dbReference type="ARBA" id="ARBA00022801"/>
    </source>
</evidence>
<evidence type="ECO:0000256" key="5">
    <source>
        <dbReference type="PROSITE-ProRule" id="PRU01240"/>
    </source>
</evidence>
<evidence type="ECO:0000256" key="2">
    <source>
        <dbReference type="ARBA" id="ARBA00022670"/>
    </source>
</evidence>